<sequence>MSGPFDSEMMDASAEAYEADAGADYSDDQAMFEEGNSGDAFGEEGYDVEDMAGIADGFDETTLDLGEEATDDLALWNAFEEEVADGLDAVDDDEFLGRLLGGLGRAASMVGRASTQARQVAGRVGQVAGAVSPAAQAVARLAQTLGAPGVAGALQQVGGIAREMGQAAGQARGLAGSVGRLANQGQGIFSQLGQLLGSSGGAQGAFDAMVDLYVDEGVDEALPAAAALAARGAARGLGFHNIAQLSQAGRRALVRGVAAATRELVRGGGPQGIRALPRLVNSAVRVTRRAAGSPQRAVQNVRRGLPQAARRLTQNPQALRNLTQQRTTGPRPLTRPTNLGHGVSDARLAGPRTYRISGPVTITITPR</sequence>
<reference evidence="2" key="1">
    <citation type="submission" date="2020-03" db="EMBL/GenBank/DDBJ databases">
        <title>Genome assembly of Azotobacter chroococcum W5.</title>
        <authorList>
            <person name="Kannepalli A."/>
        </authorList>
    </citation>
    <scope>NUCLEOTIDE SEQUENCE</scope>
    <source>
        <strain evidence="2">W5</strain>
    </source>
</reference>
<organism evidence="2 3">
    <name type="scientific">Azotobacter chroococcum</name>
    <dbReference type="NCBI Taxonomy" id="353"/>
    <lineage>
        <taxon>Bacteria</taxon>
        <taxon>Pseudomonadati</taxon>
        <taxon>Pseudomonadota</taxon>
        <taxon>Gammaproteobacteria</taxon>
        <taxon>Pseudomonadales</taxon>
        <taxon>Pseudomonadaceae</taxon>
        <taxon>Azotobacter</taxon>
    </lineage>
</organism>
<gene>
    <name evidence="2" type="ORF">HA520_08555</name>
</gene>
<protein>
    <submittedName>
        <fullName evidence="2">Uncharacterized protein</fullName>
    </submittedName>
</protein>
<feature type="region of interest" description="Disordered" evidence="1">
    <location>
        <begin position="313"/>
        <end position="346"/>
    </location>
</feature>
<name>A0AA43Z631_9GAMM</name>
<proteinExistence type="predicted"/>
<comment type="caution">
    <text evidence="2">The sequence shown here is derived from an EMBL/GenBank/DDBJ whole genome shotgun (WGS) entry which is preliminary data.</text>
</comment>
<feature type="compositionally biased region" description="Polar residues" evidence="1">
    <location>
        <begin position="313"/>
        <end position="322"/>
    </location>
</feature>
<dbReference type="AlphaFoldDB" id="A0AA43Z631"/>
<dbReference type="RefSeq" id="WP_165892347.1">
    <property type="nucleotide sequence ID" value="NZ_JAAPAP010000005.1"/>
</dbReference>
<evidence type="ECO:0000313" key="2">
    <source>
        <dbReference type="EMBL" id="NHN77340.1"/>
    </source>
</evidence>
<accession>A0AA43Z631</accession>
<evidence type="ECO:0000313" key="3">
    <source>
        <dbReference type="Proteomes" id="UP000736384"/>
    </source>
</evidence>
<evidence type="ECO:0000256" key="1">
    <source>
        <dbReference type="SAM" id="MobiDB-lite"/>
    </source>
</evidence>
<dbReference type="Proteomes" id="UP000736384">
    <property type="component" value="Unassembled WGS sequence"/>
</dbReference>
<dbReference type="EMBL" id="JAAPAP010000005">
    <property type="protein sequence ID" value="NHN77340.1"/>
    <property type="molecule type" value="Genomic_DNA"/>
</dbReference>
<feature type="compositionally biased region" description="Low complexity" evidence="1">
    <location>
        <begin position="323"/>
        <end position="337"/>
    </location>
</feature>